<evidence type="ECO:0000256" key="1">
    <source>
        <dbReference type="SAM" id="Phobius"/>
    </source>
</evidence>
<keyword evidence="1" id="KW-0472">Membrane</keyword>
<evidence type="ECO:0000313" key="2">
    <source>
        <dbReference type="EMBL" id="SNS19834.1"/>
    </source>
</evidence>
<feature type="transmembrane region" description="Helical" evidence="1">
    <location>
        <begin position="34"/>
        <end position="55"/>
    </location>
</feature>
<dbReference type="InterPro" id="IPR019681">
    <property type="entry name" value="DUF2530"/>
</dbReference>
<keyword evidence="1" id="KW-1133">Transmembrane helix</keyword>
<organism evidence="2 3">
    <name type="scientific">Actinoplanes regularis</name>
    <dbReference type="NCBI Taxonomy" id="52697"/>
    <lineage>
        <taxon>Bacteria</taxon>
        <taxon>Bacillati</taxon>
        <taxon>Actinomycetota</taxon>
        <taxon>Actinomycetes</taxon>
        <taxon>Micromonosporales</taxon>
        <taxon>Micromonosporaceae</taxon>
        <taxon>Actinoplanes</taxon>
    </lineage>
</organism>
<accession>A0A239CK35</accession>
<dbReference type="AlphaFoldDB" id="A0A239CK35"/>
<evidence type="ECO:0000313" key="3">
    <source>
        <dbReference type="Proteomes" id="UP000198415"/>
    </source>
</evidence>
<dbReference type="EMBL" id="FZNR01000011">
    <property type="protein sequence ID" value="SNS19834.1"/>
    <property type="molecule type" value="Genomic_DNA"/>
</dbReference>
<gene>
    <name evidence="2" type="ORF">SAMN06264365_111202</name>
</gene>
<sequence length="102" mass="11045">MSDLSPATRADDPLAGLTVVTGSKPRVEPLDPPMVPFALAGLAAFAVATLVFLLTDAPREWLETSVAGFLVGIPGLITMIVHDQNRRQRRALSHPEFRIQEV</sequence>
<reference evidence="2 3" key="1">
    <citation type="submission" date="2017-06" db="EMBL/GenBank/DDBJ databases">
        <authorList>
            <person name="Kim H.J."/>
            <person name="Triplett B.A."/>
        </authorList>
    </citation>
    <scope>NUCLEOTIDE SEQUENCE [LARGE SCALE GENOMIC DNA]</scope>
    <source>
        <strain evidence="2 3">DSM 43151</strain>
    </source>
</reference>
<keyword evidence="3" id="KW-1185">Reference proteome</keyword>
<dbReference type="Proteomes" id="UP000198415">
    <property type="component" value="Unassembled WGS sequence"/>
</dbReference>
<protein>
    <submittedName>
        <fullName evidence="2">Uncharacterized protein</fullName>
    </submittedName>
</protein>
<name>A0A239CK35_9ACTN</name>
<proteinExistence type="predicted"/>
<feature type="transmembrane region" description="Helical" evidence="1">
    <location>
        <begin position="61"/>
        <end position="81"/>
    </location>
</feature>
<keyword evidence="1" id="KW-0812">Transmembrane</keyword>
<dbReference type="Pfam" id="PF10745">
    <property type="entry name" value="DUF2530"/>
    <property type="match status" value="1"/>
</dbReference>